<dbReference type="CDD" id="cd04182">
    <property type="entry name" value="GT_2_like_f"/>
    <property type="match status" value="1"/>
</dbReference>
<proteinExistence type="predicted"/>
<dbReference type="Pfam" id="PF12804">
    <property type="entry name" value="NTP_transf_3"/>
    <property type="match status" value="1"/>
</dbReference>
<dbReference type="RefSeq" id="WP_144870169.1">
    <property type="nucleotide sequence ID" value="NZ_LR213892.1"/>
</dbReference>
<keyword evidence="3" id="KW-1185">Reference proteome</keyword>
<accession>A0A563VLU1</accession>
<dbReference type="InterPro" id="IPR029044">
    <property type="entry name" value="Nucleotide-diphossugar_trans"/>
</dbReference>
<dbReference type="PANTHER" id="PTHR43777:SF1">
    <property type="entry name" value="MOLYBDENUM COFACTOR CYTIDYLYLTRANSFERASE"/>
    <property type="match status" value="1"/>
</dbReference>
<dbReference type="PANTHER" id="PTHR43777">
    <property type="entry name" value="MOLYBDENUM COFACTOR CYTIDYLYLTRANSFERASE"/>
    <property type="match status" value="1"/>
</dbReference>
<dbReference type="InterPro" id="IPR025877">
    <property type="entry name" value="MobA-like_NTP_Trfase"/>
</dbReference>
<dbReference type="Proteomes" id="UP000320055">
    <property type="component" value="Unassembled WGS sequence"/>
</dbReference>
<dbReference type="SUPFAM" id="SSF53448">
    <property type="entry name" value="Nucleotide-diphospho-sugar transferases"/>
    <property type="match status" value="1"/>
</dbReference>
<protein>
    <submittedName>
        <fullName evidence="2">Putative MobA-like protein</fullName>
    </submittedName>
</protein>
<evidence type="ECO:0000313" key="2">
    <source>
        <dbReference type="EMBL" id="VEP12275.1"/>
    </source>
</evidence>
<dbReference type="OrthoDB" id="285216at2"/>
<dbReference type="AlphaFoldDB" id="A0A563VLU1"/>
<evidence type="ECO:0000313" key="3">
    <source>
        <dbReference type="Proteomes" id="UP000320055"/>
    </source>
</evidence>
<reference evidence="2 3" key="1">
    <citation type="submission" date="2019-01" db="EMBL/GenBank/DDBJ databases">
        <authorList>
            <person name="Brito A."/>
        </authorList>
    </citation>
    <scope>NUCLEOTIDE SEQUENCE [LARGE SCALE GENOMIC DNA]</scope>
    <source>
        <strain evidence="2">1</strain>
    </source>
</reference>
<dbReference type="EMBL" id="CAACVJ010000047">
    <property type="protein sequence ID" value="VEP12275.1"/>
    <property type="molecule type" value="Genomic_DNA"/>
</dbReference>
<name>A0A563VLU1_9CYAN</name>
<gene>
    <name evidence="2" type="ORF">H1P_1400003</name>
</gene>
<sequence length="212" mass="23661">MSVDKIYPEDNQNFALILAAGFSTRMGTCKTTLLWHNNQTLLRYQAEQFLQAGITPIIVLGSHNADRRSDCPNGSLVAINLKSDRGKTSSILIGLQSLPDAFSTITISAVDQPRSSDVYRTLLEAYQQKKALIIAPCYHGKLGHPLLFSCRLLPELKNIQESTLGLREVVQKFYSNIQKIEMETLDILSDLNNSAMYQLELQKIANISDDSN</sequence>
<feature type="domain" description="MobA-like NTP transferase" evidence="1">
    <location>
        <begin position="15"/>
        <end position="171"/>
    </location>
</feature>
<dbReference type="Gene3D" id="3.90.550.10">
    <property type="entry name" value="Spore Coat Polysaccharide Biosynthesis Protein SpsA, Chain A"/>
    <property type="match status" value="1"/>
</dbReference>
<dbReference type="GO" id="GO:0016779">
    <property type="term" value="F:nucleotidyltransferase activity"/>
    <property type="evidence" value="ECO:0007669"/>
    <property type="project" value="UniProtKB-ARBA"/>
</dbReference>
<evidence type="ECO:0000259" key="1">
    <source>
        <dbReference type="Pfam" id="PF12804"/>
    </source>
</evidence>
<organism evidence="2 3">
    <name type="scientific">Hyella patelloides LEGE 07179</name>
    <dbReference type="NCBI Taxonomy" id="945734"/>
    <lineage>
        <taxon>Bacteria</taxon>
        <taxon>Bacillati</taxon>
        <taxon>Cyanobacteriota</taxon>
        <taxon>Cyanophyceae</taxon>
        <taxon>Pleurocapsales</taxon>
        <taxon>Hyellaceae</taxon>
        <taxon>Hyella</taxon>
    </lineage>
</organism>